<dbReference type="GO" id="GO:0004190">
    <property type="term" value="F:aspartic-type endopeptidase activity"/>
    <property type="evidence" value="ECO:0007669"/>
    <property type="project" value="UniProtKB-KW"/>
</dbReference>
<keyword evidence="6" id="KW-1185">Reference proteome</keyword>
<dbReference type="InterPro" id="IPR000671">
    <property type="entry name" value="Peptidase_A31"/>
</dbReference>
<evidence type="ECO:0000256" key="3">
    <source>
        <dbReference type="ARBA" id="ARBA00022750"/>
    </source>
</evidence>
<evidence type="ECO:0000256" key="4">
    <source>
        <dbReference type="ARBA" id="ARBA00022801"/>
    </source>
</evidence>
<dbReference type="InterPro" id="IPR023430">
    <property type="entry name" value="Pept_HybD-like_dom_sf"/>
</dbReference>
<dbReference type="EMBL" id="JAAGOA010000006">
    <property type="protein sequence ID" value="NEE00648.1"/>
    <property type="molecule type" value="Genomic_DNA"/>
</dbReference>
<proteinExistence type="inferred from homology"/>
<keyword evidence="4" id="KW-0378">Hydrolase</keyword>
<evidence type="ECO:0000256" key="1">
    <source>
        <dbReference type="ARBA" id="ARBA00006814"/>
    </source>
</evidence>
<dbReference type="Proteomes" id="UP000475214">
    <property type="component" value="Unassembled WGS sequence"/>
</dbReference>
<dbReference type="PANTHER" id="PTHR30302:SF1">
    <property type="entry name" value="HYDROGENASE 2 MATURATION PROTEASE"/>
    <property type="match status" value="1"/>
</dbReference>
<comment type="similarity">
    <text evidence="1">Belongs to the peptidase A31 family.</text>
</comment>
<dbReference type="RefSeq" id="WP_163736718.1">
    <property type="nucleotide sequence ID" value="NZ_JAAGOA010000006.1"/>
</dbReference>
<dbReference type="PRINTS" id="PR00446">
    <property type="entry name" value="HYDRGNUPTAKE"/>
</dbReference>
<reference evidence="5 6" key="1">
    <citation type="submission" date="2020-02" db="EMBL/GenBank/DDBJ databases">
        <authorList>
            <person name="Li X.-J."/>
            <person name="Han X.-M."/>
        </authorList>
    </citation>
    <scope>NUCLEOTIDE SEQUENCE [LARGE SCALE GENOMIC DNA]</scope>
    <source>
        <strain evidence="5 6">CCTCC AB 2017055</strain>
    </source>
</reference>
<evidence type="ECO:0000313" key="6">
    <source>
        <dbReference type="Proteomes" id="UP000475214"/>
    </source>
</evidence>
<protein>
    <submittedName>
        <fullName evidence="5">Hydrogenase maturation protease</fullName>
    </submittedName>
</protein>
<dbReference type="GO" id="GO:0008047">
    <property type="term" value="F:enzyme activator activity"/>
    <property type="evidence" value="ECO:0007669"/>
    <property type="project" value="InterPro"/>
</dbReference>
<evidence type="ECO:0000256" key="2">
    <source>
        <dbReference type="ARBA" id="ARBA00022670"/>
    </source>
</evidence>
<dbReference type="PANTHER" id="PTHR30302">
    <property type="entry name" value="HYDROGENASE 1 MATURATION PROTEASE"/>
    <property type="match status" value="1"/>
</dbReference>
<evidence type="ECO:0000313" key="5">
    <source>
        <dbReference type="EMBL" id="NEE00648.1"/>
    </source>
</evidence>
<accession>A0A6L9S7Z3</accession>
<sequence>MTAPAVVIGVGNEYRRDDGVGAAVVRRLHRCTLPQVTLAITDGESSRLIELWGDADVAVVVDALHADGGEPGRIHRVVVDRPLTGHRPLASSHGMGMGEAVDLALALDRMPRRLVILAVEGADFSVGRGLTPAVRAALDRIAALTIDELSAVASAV</sequence>
<dbReference type="Gene3D" id="3.40.50.1450">
    <property type="entry name" value="HybD-like"/>
    <property type="match status" value="1"/>
</dbReference>
<dbReference type="CDD" id="cd00518">
    <property type="entry name" value="H2MP"/>
    <property type="match status" value="1"/>
</dbReference>
<keyword evidence="2 5" id="KW-0645">Protease</keyword>
<gene>
    <name evidence="5" type="ORF">G1H10_10755</name>
</gene>
<comment type="caution">
    <text evidence="5">The sequence shown here is derived from an EMBL/GenBank/DDBJ whole genome shotgun (WGS) entry which is preliminary data.</text>
</comment>
<dbReference type="Pfam" id="PF01750">
    <property type="entry name" value="HycI"/>
    <property type="match status" value="1"/>
</dbReference>
<dbReference type="AlphaFoldDB" id="A0A6L9S7Z3"/>
<dbReference type="SUPFAM" id="SSF53163">
    <property type="entry name" value="HybD-like"/>
    <property type="match status" value="1"/>
</dbReference>
<keyword evidence="3" id="KW-0064">Aspartyl protease</keyword>
<dbReference type="GO" id="GO:0016485">
    <property type="term" value="P:protein processing"/>
    <property type="evidence" value="ECO:0007669"/>
    <property type="project" value="TreeGrafter"/>
</dbReference>
<dbReference type="NCBIfam" id="TIGR00072">
    <property type="entry name" value="hydrog_prot"/>
    <property type="match status" value="1"/>
</dbReference>
<organism evidence="5 6">
    <name type="scientific">Phytoactinopolyspora halotolerans</name>
    <dbReference type="NCBI Taxonomy" id="1981512"/>
    <lineage>
        <taxon>Bacteria</taxon>
        <taxon>Bacillati</taxon>
        <taxon>Actinomycetota</taxon>
        <taxon>Actinomycetes</taxon>
        <taxon>Jiangellales</taxon>
        <taxon>Jiangellaceae</taxon>
        <taxon>Phytoactinopolyspora</taxon>
    </lineage>
</organism>
<name>A0A6L9S7Z3_9ACTN</name>